<gene>
    <name evidence="1" type="ORF">DdX_07843</name>
</gene>
<name>A0AAD4R7N6_9BILA</name>
<evidence type="ECO:0000313" key="1">
    <source>
        <dbReference type="EMBL" id="KAI1715525.1"/>
    </source>
</evidence>
<keyword evidence="2" id="KW-1185">Reference proteome</keyword>
<accession>A0AAD4R7N6</accession>
<organism evidence="1 2">
    <name type="scientific">Ditylenchus destructor</name>
    <dbReference type="NCBI Taxonomy" id="166010"/>
    <lineage>
        <taxon>Eukaryota</taxon>
        <taxon>Metazoa</taxon>
        <taxon>Ecdysozoa</taxon>
        <taxon>Nematoda</taxon>
        <taxon>Chromadorea</taxon>
        <taxon>Rhabditida</taxon>
        <taxon>Tylenchina</taxon>
        <taxon>Tylenchomorpha</taxon>
        <taxon>Sphaerularioidea</taxon>
        <taxon>Anguinidae</taxon>
        <taxon>Anguininae</taxon>
        <taxon>Ditylenchus</taxon>
    </lineage>
</organism>
<comment type="caution">
    <text evidence="1">The sequence shown here is derived from an EMBL/GenBank/DDBJ whole genome shotgun (WGS) entry which is preliminary data.</text>
</comment>
<protein>
    <submittedName>
        <fullName evidence="1">Uncharacterized protein</fullName>
    </submittedName>
</protein>
<dbReference type="Proteomes" id="UP001201812">
    <property type="component" value="Unassembled WGS sequence"/>
</dbReference>
<sequence length="79" mass="8923">MFWMHFDWIDEKEPDTTDLANAPSINGGLARRFHHFWITNIHISTATAVLSTLCEGVLPYAIYGRSRANSSERCGPKCP</sequence>
<evidence type="ECO:0000313" key="2">
    <source>
        <dbReference type="Proteomes" id="UP001201812"/>
    </source>
</evidence>
<dbReference type="AlphaFoldDB" id="A0AAD4R7N6"/>
<dbReference type="EMBL" id="JAKKPZ010000011">
    <property type="protein sequence ID" value="KAI1715525.1"/>
    <property type="molecule type" value="Genomic_DNA"/>
</dbReference>
<proteinExistence type="predicted"/>
<reference evidence="1" key="1">
    <citation type="submission" date="2022-01" db="EMBL/GenBank/DDBJ databases">
        <title>Genome Sequence Resource for Two Populations of Ditylenchus destructor, the Migratory Endoparasitic Phytonematode.</title>
        <authorList>
            <person name="Zhang H."/>
            <person name="Lin R."/>
            <person name="Xie B."/>
        </authorList>
    </citation>
    <scope>NUCLEOTIDE SEQUENCE</scope>
    <source>
        <strain evidence="1">BazhouSP</strain>
    </source>
</reference>